<organism evidence="3 6">
    <name type="scientific">Rotaria sordida</name>
    <dbReference type="NCBI Taxonomy" id="392033"/>
    <lineage>
        <taxon>Eukaryota</taxon>
        <taxon>Metazoa</taxon>
        <taxon>Spiralia</taxon>
        <taxon>Gnathifera</taxon>
        <taxon>Rotifera</taxon>
        <taxon>Eurotatoria</taxon>
        <taxon>Bdelloidea</taxon>
        <taxon>Philodinida</taxon>
        <taxon>Philodinidae</taxon>
        <taxon>Rotaria</taxon>
    </lineage>
</organism>
<evidence type="ECO:0000313" key="2">
    <source>
        <dbReference type="EMBL" id="CAF0725918.1"/>
    </source>
</evidence>
<dbReference type="Proteomes" id="UP000663836">
    <property type="component" value="Unassembled WGS sequence"/>
</dbReference>
<feature type="region of interest" description="Disordered" evidence="1">
    <location>
        <begin position="91"/>
        <end position="131"/>
    </location>
</feature>
<evidence type="ECO:0000313" key="5">
    <source>
        <dbReference type="EMBL" id="CAF3579822.1"/>
    </source>
</evidence>
<sequence length="233" mass="26386">MNTYNINELSSTSESDCGYLVDSRYCRTTVRCKRKALKKTIKLIHGRCVVIYRGSGDLLPIAAKDADRNCYCDFVFVCHDPKPMNLAKEISTMSRSRSAIHDSSTSDDDEDNDAENNNNNNNIFQKRFIPSSRNQRLSKQNSFLFPTKINDSNNNENTDSFITIGRETVIKNSCVTKHIDTNENERSNEQLVVEEIDVDVDELIDGDQPSASIVYFPSSHTKPTSNIVIDKSR</sequence>
<protein>
    <submittedName>
        <fullName evidence="3">Uncharacterized protein</fullName>
    </submittedName>
</protein>
<dbReference type="AlphaFoldDB" id="A0A813P2A7"/>
<proteinExistence type="predicted"/>
<feature type="compositionally biased region" description="Polar residues" evidence="1">
    <location>
        <begin position="91"/>
        <end position="103"/>
    </location>
</feature>
<evidence type="ECO:0000313" key="3">
    <source>
        <dbReference type="EMBL" id="CAF0746356.1"/>
    </source>
</evidence>
<feature type="compositionally biased region" description="Acidic residues" evidence="1">
    <location>
        <begin position="105"/>
        <end position="114"/>
    </location>
</feature>
<keyword evidence="6" id="KW-1185">Reference proteome</keyword>
<name>A0A813P2A7_9BILA</name>
<evidence type="ECO:0000313" key="4">
    <source>
        <dbReference type="EMBL" id="CAF0785902.1"/>
    </source>
</evidence>
<reference evidence="3" key="1">
    <citation type="submission" date="2021-02" db="EMBL/GenBank/DDBJ databases">
        <authorList>
            <person name="Nowell W R."/>
        </authorList>
    </citation>
    <scope>NUCLEOTIDE SEQUENCE</scope>
</reference>
<dbReference type="EMBL" id="CAJNOH010000002">
    <property type="protein sequence ID" value="CAF0725918.1"/>
    <property type="molecule type" value="Genomic_DNA"/>
</dbReference>
<dbReference type="Proteomes" id="UP000663854">
    <property type="component" value="Unassembled WGS sequence"/>
</dbReference>
<evidence type="ECO:0000256" key="1">
    <source>
        <dbReference type="SAM" id="MobiDB-lite"/>
    </source>
</evidence>
<dbReference type="Proteomes" id="UP000663864">
    <property type="component" value="Unassembled WGS sequence"/>
</dbReference>
<dbReference type="EMBL" id="CAJNOT010000029">
    <property type="protein sequence ID" value="CAF0785902.1"/>
    <property type="molecule type" value="Genomic_DNA"/>
</dbReference>
<dbReference type="EMBL" id="CAJNOL010000016">
    <property type="protein sequence ID" value="CAF0746356.1"/>
    <property type="molecule type" value="Genomic_DNA"/>
</dbReference>
<evidence type="ECO:0000313" key="6">
    <source>
        <dbReference type="Proteomes" id="UP000663870"/>
    </source>
</evidence>
<dbReference type="Proteomes" id="UP000663870">
    <property type="component" value="Unassembled WGS sequence"/>
</dbReference>
<gene>
    <name evidence="5" type="ORF">JBS370_LOCUS2751</name>
    <name evidence="3" type="ORF">JXQ802_LOCUS1423</name>
    <name evidence="2" type="ORF">PYM288_LOCUS578</name>
    <name evidence="4" type="ORF">ZHD862_LOCUS1639</name>
</gene>
<comment type="caution">
    <text evidence="3">The sequence shown here is derived from an EMBL/GenBank/DDBJ whole genome shotgun (WGS) entry which is preliminary data.</text>
</comment>
<accession>A0A813P2A7</accession>
<dbReference type="EMBL" id="CAJOBD010000111">
    <property type="protein sequence ID" value="CAF3579822.1"/>
    <property type="molecule type" value="Genomic_DNA"/>
</dbReference>